<protein>
    <submittedName>
        <fullName evidence="2">Uncharacterized protein</fullName>
    </submittedName>
</protein>
<organism evidence="2 3">
    <name type="scientific">Ficus carica</name>
    <name type="common">Common fig</name>
    <dbReference type="NCBI Taxonomy" id="3494"/>
    <lineage>
        <taxon>Eukaryota</taxon>
        <taxon>Viridiplantae</taxon>
        <taxon>Streptophyta</taxon>
        <taxon>Embryophyta</taxon>
        <taxon>Tracheophyta</taxon>
        <taxon>Spermatophyta</taxon>
        <taxon>Magnoliopsida</taxon>
        <taxon>eudicotyledons</taxon>
        <taxon>Gunneridae</taxon>
        <taxon>Pentapetalae</taxon>
        <taxon>rosids</taxon>
        <taxon>fabids</taxon>
        <taxon>Rosales</taxon>
        <taxon>Moraceae</taxon>
        <taxon>Ficeae</taxon>
        <taxon>Ficus</taxon>
    </lineage>
</organism>
<dbReference type="Proteomes" id="UP001187192">
    <property type="component" value="Unassembled WGS sequence"/>
</dbReference>
<comment type="caution">
    <text evidence="2">The sequence shown here is derived from an EMBL/GenBank/DDBJ whole genome shotgun (WGS) entry which is preliminary data.</text>
</comment>
<keyword evidence="1" id="KW-1133">Transmembrane helix</keyword>
<reference evidence="2" key="1">
    <citation type="submission" date="2023-07" db="EMBL/GenBank/DDBJ databases">
        <title>draft genome sequence of fig (Ficus carica).</title>
        <authorList>
            <person name="Takahashi T."/>
            <person name="Nishimura K."/>
        </authorList>
    </citation>
    <scope>NUCLEOTIDE SEQUENCE</scope>
</reference>
<feature type="transmembrane region" description="Helical" evidence="1">
    <location>
        <begin position="75"/>
        <end position="92"/>
    </location>
</feature>
<accession>A0AA88AM65</accession>
<keyword evidence="3" id="KW-1185">Reference proteome</keyword>
<gene>
    <name evidence="2" type="ORF">TIFTF001_024500</name>
</gene>
<dbReference type="AlphaFoldDB" id="A0AA88AM65"/>
<keyword evidence="1" id="KW-0812">Transmembrane</keyword>
<dbReference type="EMBL" id="BTGU01000057">
    <property type="protein sequence ID" value="GMN55384.1"/>
    <property type="molecule type" value="Genomic_DNA"/>
</dbReference>
<evidence type="ECO:0000256" key="1">
    <source>
        <dbReference type="SAM" id="Phobius"/>
    </source>
</evidence>
<evidence type="ECO:0000313" key="3">
    <source>
        <dbReference type="Proteomes" id="UP001187192"/>
    </source>
</evidence>
<name>A0AA88AM65_FICCA</name>
<evidence type="ECO:0000313" key="2">
    <source>
        <dbReference type="EMBL" id="GMN55384.1"/>
    </source>
</evidence>
<keyword evidence="1" id="KW-0472">Membrane</keyword>
<sequence>MDFEQKKETRDLQKAVRRERNCLRFGLGLLLTTVERACGGGGGGGGDGKTRDGGTRFSLVCGDDRAAHRRRSRNLCPAIVPLDLLLLFPPLFSDF</sequence>
<proteinExistence type="predicted"/>
<dbReference type="Gramene" id="FCD_00032648-RA">
    <property type="protein sequence ID" value="FCD_00032648-RA:cds"/>
    <property type="gene ID" value="FCD_00032648"/>
</dbReference>